<dbReference type="KEGG" id="smul:SMUL_0252"/>
<name>A0AA86AJF9_SULMK</name>
<dbReference type="RefSeq" id="WP_025343455.1">
    <property type="nucleotide sequence ID" value="NZ_CP007201.1"/>
</dbReference>
<reference evidence="2 3" key="1">
    <citation type="journal article" date="2014" name="Environ. Microbiol.">
        <title>Insights into organohalide respiration and the versatile catabolism of Sulfurospirillum multivorans gained from comparative genomics and physiological studies.</title>
        <authorList>
            <person name="Goris T."/>
            <person name="Schubert T."/>
            <person name="Gadkari J."/>
            <person name="Wubet T."/>
            <person name="Tarkka M."/>
            <person name="Buscot F."/>
            <person name="Adrian L."/>
            <person name="Diekert G."/>
        </authorList>
    </citation>
    <scope>NUCLEOTIDE SEQUENCE [LARGE SCALE GENOMIC DNA]</scope>
    <source>
        <strain evidence="3">DM 12446 / JCM 15788 / NBRC 109480</strain>
    </source>
</reference>
<keyword evidence="1" id="KW-0472">Membrane</keyword>
<sequence length="302" mass="35100">MQTQNDQVPNHFDAHFIFQALNQDIHKDRWSIPFIILLFLALTLLLFPITFLYLVGMVAYADLPIVNHSLLSTFSTTKFVLVPYSLVLIFYFYATYNSIQDKKQHAYEKAHFFLITSLVVGCFPFIWYEYRLIWYVIYALLFGASIYYLSIAYLGYEDKKGDFTPMNENNFIRNEDMGIYGFIDDPLSTSDDINRAKLTVATASAGFTLIGFLTKMALHSWIYFIATGNKKYILEAVRFLDALFENKMNQPRTNLSHYAKAILSYKGYIVFASSGLEVTEKSKQLADRARKITREKEFYENH</sequence>
<organism evidence="2 3">
    <name type="scientific">Sulfurospirillum multivorans (strain DM 12446 / JCM 15788 / NBRC 109480)</name>
    <dbReference type="NCBI Taxonomy" id="1150621"/>
    <lineage>
        <taxon>Bacteria</taxon>
        <taxon>Pseudomonadati</taxon>
        <taxon>Campylobacterota</taxon>
        <taxon>Epsilonproteobacteria</taxon>
        <taxon>Campylobacterales</taxon>
        <taxon>Sulfurospirillaceae</taxon>
        <taxon>Sulfurospirillum</taxon>
    </lineage>
</organism>
<feature type="transmembrane region" description="Helical" evidence="1">
    <location>
        <begin position="34"/>
        <end position="61"/>
    </location>
</feature>
<keyword evidence="1" id="KW-1133">Transmembrane helix</keyword>
<protein>
    <submittedName>
        <fullName evidence="2">Uncharacterized protein</fullName>
    </submittedName>
</protein>
<evidence type="ECO:0000313" key="3">
    <source>
        <dbReference type="Proteomes" id="UP000019322"/>
    </source>
</evidence>
<evidence type="ECO:0000256" key="1">
    <source>
        <dbReference type="SAM" id="Phobius"/>
    </source>
</evidence>
<accession>A0AA86AJF9</accession>
<dbReference type="EMBL" id="CP007201">
    <property type="protein sequence ID" value="AHJ11534.1"/>
    <property type="molecule type" value="Genomic_DNA"/>
</dbReference>
<gene>
    <name evidence="2" type="ORF">SMUL_0252</name>
</gene>
<feature type="transmembrane region" description="Helical" evidence="1">
    <location>
        <begin position="111"/>
        <end position="127"/>
    </location>
</feature>
<dbReference type="Proteomes" id="UP000019322">
    <property type="component" value="Chromosome"/>
</dbReference>
<proteinExistence type="predicted"/>
<keyword evidence="1" id="KW-0812">Transmembrane</keyword>
<feature type="transmembrane region" description="Helical" evidence="1">
    <location>
        <begin position="81"/>
        <end position="99"/>
    </location>
</feature>
<evidence type="ECO:0000313" key="2">
    <source>
        <dbReference type="EMBL" id="AHJ11534.1"/>
    </source>
</evidence>
<dbReference type="AlphaFoldDB" id="A0AA86AJF9"/>
<feature type="transmembrane region" description="Helical" evidence="1">
    <location>
        <begin position="133"/>
        <end position="156"/>
    </location>
</feature>